<dbReference type="KEGG" id="mear:Mpt1_c13540"/>
<dbReference type="InterPro" id="IPR038765">
    <property type="entry name" value="Papain-like_cys_pep_sf"/>
</dbReference>
<protein>
    <submittedName>
        <fullName evidence="2">Transglutaminase-like superfamily protein</fullName>
    </submittedName>
</protein>
<evidence type="ECO:0000313" key="3">
    <source>
        <dbReference type="Proteomes" id="UP000030787"/>
    </source>
</evidence>
<dbReference type="HOGENOM" id="CLU_107900_0_0_2"/>
<dbReference type="SUPFAM" id="SSF54001">
    <property type="entry name" value="Cysteine proteinases"/>
    <property type="match status" value="1"/>
</dbReference>
<dbReference type="STRING" id="1577791.Mpt1_c13540"/>
<gene>
    <name evidence="2" type="ORF">Mpt1_c13540</name>
</gene>
<dbReference type="PANTHER" id="PTHR33490">
    <property type="entry name" value="BLR5614 PROTEIN-RELATED"/>
    <property type="match status" value="1"/>
</dbReference>
<feature type="domain" description="Transglutaminase-like" evidence="1">
    <location>
        <begin position="39"/>
        <end position="137"/>
    </location>
</feature>
<dbReference type="OrthoDB" id="18481at2157"/>
<evidence type="ECO:0000259" key="1">
    <source>
        <dbReference type="Pfam" id="PF01841"/>
    </source>
</evidence>
<reference evidence="2 3" key="1">
    <citation type="journal article" date="2014" name="Appl. Environ. Microbiol.">
        <title>Comparative Genome Analysis of 'Candidatus Methanoplasma termitum' Indicates a New Mode of Energy Metabolism in the Seventh Order of Methanogens.</title>
        <authorList>
            <person name="Lang K."/>
            <person name="Schuldes J."/>
            <person name="Klingl A."/>
            <person name="Poehlein A."/>
            <person name="Daniel R."/>
            <person name="Brune A."/>
        </authorList>
    </citation>
    <scope>NUCLEOTIDE SEQUENCE [LARGE SCALE GENOMIC DNA]</scope>
    <source>
        <strain evidence="3">Mpt1</strain>
    </source>
</reference>
<accession>A0A0A7LDG9</accession>
<name>A0A0A7LDG9_9ARCH</name>
<dbReference type="GeneID" id="24819014"/>
<dbReference type="Pfam" id="PF01841">
    <property type="entry name" value="Transglut_core"/>
    <property type="match status" value="1"/>
</dbReference>
<dbReference type="Gene3D" id="3.10.620.30">
    <property type="match status" value="1"/>
</dbReference>
<dbReference type="InterPro" id="IPR002931">
    <property type="entry name" value="Transglutaminase-like"/>
</dbReference>
<dbReference type="PANTHER" id="PTHR33490:SF3">
    <property type="entry name" value="CONSERVED INTEGRAL MEMBRANE PROTEIN"/>
    <property type="match status" value="1"/>
</dbReference>
<keyword evidence="3" id="KW-1185">Reference proteome</keyword>
<dbReference type="AlphaFoldDB" id="A0A0A7LDG9"/>
<dbReference type="Proteomes" id="UP000030787">
    <property type="component" value="Chromosome"/>
</dbReference>
<organism evidence="2 3">
    <name type="scientific">Candidatus Methanoplasma termitum</name>
    <dbReference type="NCBI Taxonomy" id="1577791"/>
    <lineage>
        <taxon>Archaea</taxon>
        <taxon>Methanobacteriati</taxon>
        <taxon>Thermoplasmatota</taxon>
        <taxon>Thermoplasmata</taxon>
        <taxon>Methanomassiliicoccales</taxon>
        <taxon>Methanomassiliicoccaceae</taxon>
        <taxon>Candidatus Methanoplasma</taxon>
    </lineage>
</organism>
<proteinExistence type="predicted"/>
<sequence length="199" mass="22677">MKFIQESMEIKDYLKADEHIDFTNKSIRQKADELFVSPSDMENIKTAYEFVRDEIRHSRDINSDRVTRCASEVLAHKEGLCLSKSMLLAALLRCSGIPAGLCYQRLVAGSSPRAGYFVHGLNAVFLSDEERWIRLDARGNKQNVNAQFSTENEMIAYTVRIGYGEMDFPMIYAKPPLSVIEALDKCKNPMEYSFDSIDL</sequence>
<dbReference type="EMBL" id="CP010070">
    <property type="protein sequence ID" value="AIZ57215.1"/>
    <property type="molecule type" value="Genomic_DNA"/>
</dbReference>
<evidence type="ECO:0000313" key="2">
    <source>
        <dbReference type="EMBL" id="AIZ57215.1"/>
    </source>
</evidence>
<dbReference type="RefSeq" id="WP_048113351.1">
    <property type="nucleotide sequence ID" value="NZ_CP010070.1"/>
</dbReference>